<name>A0A6M0P3V1_9BACI</name>
<dbReference type="PANTHER" id="PTHR37316">
    <property type="entry name" value="TEICHOIC ACID GLYCEROL-PHOSPHATE PRIMASE"/>
    <property type="match status" value="1"/>
</dbReference>
<protein>
    <recommendedName>
        <fullName evidence="3">CDP-glycerol glycerophosphotransferase</fullName>
    </recommendedName>
</protein>
<gene>
    <name evidence="1" type="ORF">G4D61_05290</name>
</gene>
<keyword evidence="2" id="KW-1185">Reference proteome</keyword>
<dbReference type="InterPro" id="IPR007554">
    <property type="entry name" value="Glycerophosphate_synth"/>
</dbReference>
<reference evidence="1 2" key="1">
    <citation type="submission" date="2020-02" db="EMBL/GenBank/DDBJ databases">
        <authorList>
            <person name="Feng H."/>
        </authorList>
    </citation>
    <scope>NUCLEOTIDE SEQUENCE [LARGE SCALE GENOMIC DNA]</scope>
    <source>
        <strain evidence="1 2">Gsoil 114</strain>
    </source>
</reference>
<dbReference type="EMBL" id="JAAIWK010000005">
    <property type="protein sequence ID" value="NEY19382.1"/>
    <property type="molecule type" value="Genomic_DNA"/>
</dbReference>
<sequence length="1121" mass="133156">MDFFEISFYTLRENFLIMTIEDEKFPVENFQLLFVNRESKKIQSVTPEIENNKNGKFINIDLNGIYFDDKSKNIIDLYINRENKKIKIKYNTVNLKTRVNKYLPNEYRLNSNRVVVPYLTKLNTLSLLYGNATEVFKSYCNKIDEKITAQNVEFNQNNVILTFKENLLNINNSPLYLAVQNKKDNSIVGITFEILSANPLKLQFPFESIRDLKHELEYYLYLIQKNGGYNLVKYRIGLDQNISEESQRFFNSFEINRTKKILPYITSKGELSFLIGNDEILDKRIYSVVRNDVYIDQFSLNNKTLKISLKESDNIDFQGEYAIYIKNRKSSDVITLNTEEVLFDPLKREININLLSLFDKNNIFELNQRWFLYVKFYKEEQVIISQVKKEGIWVESALQRHMSPLEINKDLSLIVYISGKNELGILCGDQSIYNREVYKKLSGYTNIHDIRLIGTNIHFSINNYGYNMDNLKLAIIFKERKTKEEWKQELNYKSKDGLISIILNLDSFIQEYKTKQSRWDLYLEIQTYRIIETNRIGYFDAPVKPAYDRFLDSIITDTPNSVTPYLTSKNELSIVVKPEINLNSEKVKADMKLTKFKMRGPLISGQVSLKLHECNVYEVTSVMLKYRDKIEVVEYKFEAKEKKDNTNNSQVFFKVDLSSLELQNYYWDLFVVVKINNREYALKIKNPTKEVKKAIDKKVVRYSYTDKNGFLIYPYVTSVNTLAIGYKEKEAYESTFYKIKENLAYYTYRLFKNYFNNKGIWLGYEKFSEGAQDNGYYFFKYCYENSKRKNFYYIIKESSPDYSNVIGMKDKVLKFMSFKYMLYMFAAELLISSESKGHSYDIRIEKGRLKKALKNKKQVFLQHGVTALKRVDYVFNKNSTHAVDLFVATSDYEKNIIKNNFGYNDNEIITTGFCRWDVLKDLSGEEKIIFLMPTWRTWMDDLPESKFRETEYYKKYVGFLNSNVLVDFLETENIILQFYIHPKFKAYIDNFKTNSKNIKILQYGEEKVNELLMKSSLLITDYSSVAWEMFYMKKPVIFYQFDIEDYNNFQGSYLDMENDLFGDRVFDVDQLVKMVKDYYQRDFKEKPNYGLLRSKYFKYVDNKNCERTYKAIMDKKKKNIL</sequence>
<evidence type="ECO:0000313" key="1">
    <source>
        <dbReference type="EMBL" id="NEY19382.1"/>
    </source>
</evidence>
<dbReference type="InterPro" id="IPR043148">
    <property type="entry name" value="TagF_C"/>
</dbReference>
<evidence type="ECO:0000313" key="2">
    <source>
        <dbReference type="Proteomes" id="UP000476934"/>
    </source>
</evidence>
<proteinExistence type="predicted"/>
<dbReference type="Pfam" id="PF04464">
    <property type="entry name" value="Glyphos_transf"/>
    <property type="match status" value="1"/>
</dbReference>
<reference evidence="1 2" key="2">
    <citation type="submission" date="2020-03" db="EMBL/GenBank/DDBJ databases">
        <title>Bacillus aquiflavi sp. nov., isolated from yellow water of strong flavor Chinese baijiu in Yibin region of China.</title>
        <authorList>
            <person name="Xie J."/>
        </authorList>
    </citation>
    <scope>NUCLEOTIDE SEQUENCE [LARGE SCALE GENOMIC DNA]</scope>
    <source>
        <strain evidence="1 2">Gsoil 114</strain>
    </source>
</reference>
<dbReference type="PANTHER" id="PTHR37316:SF3">
    <property type="entry name" value="TEICHOIC ACID GLYCEROL-PHOSPHATE TRANSFERASE"/>
    <property type="match status" value="1"/>
</dbReference>
<evidence type="ECO:0008006" key="3">
    <source>
        <dbReference type="Google" id="ProtNLM"/>
    </source>
</evidence>
<dbReference type="GO" id="GO:0047355">
    <property type="term" value="F:CDP-glycerol glycerophosphotransferase activity"/>
    <property type="evidence" value="ECO:0007669"/>
    <property type="project" value="InterPro"/>
</dbReference>
<dbReference type="Gene3D" id="3.40.50.12580">
    <property type="match status" value="1"/>
</dbReference>
<dbReference type="SUPFAM" id="SSF53756">
    <property type="entry name" value="UDP-Glycosyltransferase/glycogen phosphorylase"/>
    <property type="match status" value="1"/>
</dbReference>
<comment type="caution">
    <text evidence="1">The sequence shown here is derived from an EMBL/GenBank/DDBJ whole genome shotgun (WGS) entry which is preliminary data.</text>
</comment>
<dbReference type="RefSeq" id="WP_163173399.1">
    <property type="nucleotide sequence ID" value="NZ_JAAIWK010000005.1"/>
</dbReference>
<accession>A0A6M0P3V1</accession>
<dbReference type="AlphaFoldDB" id="A0A6M0P3V1"/>
<dbReference type="GO" id="GO:0016020">
    <property type="term" value="C:membrane"/>
    <property type="evidence" value="ECO:0007669"/>
    <property type="project" value="InterPro"/>
</dbReference>
<organism evidence="1 2">
    <name type="scientific">Heyndrickxia ginsengihumi</name>
    <dbReference type="NCBI Taxonomy" id="363870"/>
    <lineage>
        <taxon>Bacteria</taxon>
        <taxon>Bacillati</taxon>
        <taxon>Bacillota</taxon>
        <taxon>Bacilli</taxon>
        <taxon>Bacillales</taxon>
        <taxon>Bacillaceae</taxon>
        <taxon>Heyndrickxia</taxon>
    </lineage>
</organism>
<dbReference type="InterPro" id="IPR051612">
    <property type="entry name" value="Teichoic_Acid_Biosynth"/>
</dbReference>
<dbReference type="Proteomes" id="UP000476934">
    <property type="component" value="Unassembled WGS sequence"/>
</dbReference>